<dbReference type="InterPro" id="IPR000577">
    <property type="entry name" value="Carb_kinase_FGGY"/>
</dbReference>
<dbReference type="InterPro" id="IPR018485">
    <property type="entry name" value="FGGY_C"/>
</dbReference>
<dbReference type="EMBL" id="CP001825">
    <property type="protein sequence ID" value="ACZ41337.1"/>
    <property type="molecule type" value="Genomic_DNA"/>
</dbReference>
<dbReference type="Pfam" id="PF02782">
    <property type="entry name" value="FGGY_C"/>
    <property type="match status" value="1"/>
</dbReference>
<dbReference type="SUPFAM" id="SSF53067">
    <property type="entry name" value="Actin-like ATPase domain"/>
    <property type="match status" value="2"/>
</dbReference>
<dbReference type="STRING" id="525904.Tter_0416"/>
<dbReference type="InterPro" id="IPR050406">
    <property type="entry name" value="FGGY_Carb_Kinase"/>
</dbReference>
<dbReference type="Proteomes" id="UP000000323">
    <property type="component" value="Chromosome 1"/>
</dbReference>
<sequence length="464" mass="51405">MSHKPSEPCVLSIDIGTSSIRSCLIDATGDIADNTLFAIEHSPTTTPDGGSELDPEEAFTKVCAVIDKSLSAAREYSVLPAAVAMTSFWHSLMGIDHRGKAITPVYLWADTRSAPYVDQLRSEASVDETYKRNGCPLHSSYWPSKLLWLRDSRPELYSQVDKWLSFAEYVQLRFTGELRCAHGMASGTGIYLQREMSWDPFWIDLLDLRENSLPRLTSLREPLGYLRVSDFPWKDLAGIPWYPAVGDGACSNIGSGAFDSSKVAINFGTSGAIRIVVDQYLEPPYGLWLYRIDKDRLLFGGALSNAGNIYEWLTETLRISHEQAEQCLLTIQKVKPGLVFEPYLAGERSPRWRPDATGTIRGLRLDTKPEDIFKAGMLGVLYEFAKVHDMLDNSLGSDDRVTLLSGGAIIKSQALRKALSEVLRRPTMICLEEEPSARGAALLVLEAIGAVKELKDAPTRLVAP</sequence>
<evidence type="ECO:0000313" key="7">
    <source>
        <dbReference type="Proteomes" id="UP000000323"/>
    </source>
</evidence>
<dbReference type="Pfam" id="PF00370">
    <property type="entry name" value="FGGY_N"/>
    <property type="match status" value="1"/>
</dbReference>
<dbReference type="PANTHER" id="PTHR43095:SF2">
    <property type="entry name" value="GLUCONOKINASE"/>
    <property type="match status" value="1"/>
</dbReference>
<keyword evidence="3 6" id="KW-0418">Kinase</keyword>
<feature type="domain" description="Carbohydrate kinase FGGY N-terminal" evidence="4">
    <location>
        <begin position="10"/>
        <end position="254"/>
    </location>
</feature>
<protein>
    <submittedName>
        <fullName evidence="6">Carbohydrate kinase FGGY</fullName>
    </submittedName>
</protein>
<evidence type="ECO:0000256" key="2">
    <source>
        <dbReference type="ARBA" id="ARBA00022679"/>
    </source>
</evidence>
<evidence type="ECO:0000256" key="1">
    <source>
        <dbReference type="ARBA" id="ARBA00009156"/>
    </source>
</evidence>
<dbReference type="PIRSF" id="PIRSF000538">
    <property type="entry name" value="GlpK"/>
    <property type="match status" value="1"/>
</dbReference>
<accession>D1CEI1</accession>
<feature type="domain" description="Carbohydrate kinase FGGY C-terminal" evidence="5">
    <location>
        <begin position="264"/>
        <end position="443"/>
    </location>
</feature>
<dbReference type="OrthoDB" id="9782710at2"/>
<organism evidence="6 7">
    <name type="scientific">Thermobaculum terrenum (strain ATCC BAA-798 / CCMEE 7001 / YNP1)</name>
    <dbReference type="NCBI Taxonomy" id="525904"/>
    <lineage>
        <taxon>Bacteria</taxon>
        <taxon>Bacillati</taxon>
        <taxon>Chloroflexota</taxon>
        <taxon>Chloroflexia</taxon>
        <taxon>Candidatus Thermobaculales</taxon>
        <taxon>Candidatus Thermobaculaceae</taxon>
        <taxon>Thermobaculum</taxon>
    </lineage>
</organism>
<dbReference type="eggNOG" id="COG1070">
    <property type="taxonomic scope" value="Bacteria"/>
</dbReference>
<dbReference type="RefSeq" id="WP_012874372.1">
    <property type="nucleotide sequence ID" value="NC_013525.1"/>
</dbReference>
<name>D1CEI1_THET1</name>
<dbReference type="HOGENOM" id="CLU_009281_3_2_0"/>
<dbReference type="KEGG" id="ttr:Tter_0416"/>
<dbReference type="InterPro" id="IPR043129">
    <property type="entry name" value="ATPase_NBD"/>
</dbReference>
<gene>
    <name evidence="6" type="ordered locus">Tter_0416</name>
</gene>
<dbReference type="GO" id="GO:0016301">
    <property type="term" value="F:kinase activity"/>
    <property type="evidence" value="ECO:0007669"/>
    <property type="project" value="UniProtKB-KW"/>
</dbReference>
<evidence type="ECO:0000313" key="6">
    <source>
        <dbReference type="EMBL" id="ACZ41337.1"/>
    </source>
</evidence>
<dbReference type="AlphaFoldDB" id="D1CEI1"/>
<dbReference type="Gene3D" id="3.30.420.40">
    <property type="match status" value="2"/>
</dbReference>
<dbReference type="GO" id="GO:0005975">
    <property type="term" value="P:carbohydrate metabolic process"/>
    <property type="evidence" value="ECO:0007669"/>
    <property type="project" value="InterPro"/>
</dbReference>
<dbReference type="PANTHER" id="PTHR43095">
    <property type="entry name" value="SUGAR KINASE"/>
    <property type="match status" value="1"/>
</dbReference>
<evidence type="ECO:0000256" key="3">
    <source>
        <dbReference type="ARBA" id="ARBA00022777"/>
    </source>
</evidence>
<keyword evidence="7" id="KW-1185">Reference proteome</keyword>
<dbReference type="InterPro" id="IPR018484">
    <property type="entry name" value="FGGY_N"/>
</dbReference>
<keyword evidence="2" id="KW-0808">Transferase</keyword>
<comment type="similarity">
    <text evidence="1">Belongs to the FGGY kinase family.</text>
</comment>
<evidence type="ECO:0000259" key="4">
    <source>
        <dbReference type="Pfam" id="PF00370"/>
    </source>
</evidence>
<evidence type="ECO:0000259" key="5">
    <source>
        <dbReference type="Pfam" id="PF02782"/>
    </source>
</evidence>
<dbReference type="CDD" id="cd07770">
    <property type="entry name" value="ASKHA_NBD_FGGY_GntK"/>
    <property type="match status" value="1"/>
</dbReference>
<proteinExistence type="inferred from homology"/>
<reference evidence="7" key="1">
    <citation type="journal article" date="2010" name="Stand. Genomic Sci.">
        <title>Complete genome sequence of 'Thermobaculum terrenum' type strain (YNP1).</title>
        <authorList>
            <person name="Kiss H."/>
            <person name="Cleland D."/>
            <person name="Lapidus A."/>
            <person name="Lucas S."/>
            <person name="Glavina Del Rio T."/>
            <person name="Nolan M."/>
            <person name="Tice H."/>
            <person name="Han C."/>
            <person name="Goodwin L."/>
            <person name="Pitluck S."/>
            <person name="Liolios K."/>
            <person name="Ivanova N."/>
            <person name="Mavromatis K."/>
            <person name="Ovchinnikova G."/>
            <person name="Pati A."/>
            <person name="Chen A."/>
            <person name="Palaniappan K."/>
            <person name="Land M."/>
            <person name="Hauser L."/>
            <person name="Chang Y."/>
            <person name="Jeffries C."/>
            <person name="Lu M."/>
            <person name="Brettin T."/>
            <person name="Detter J."/>
            <person name="Goker M."/>
            <person name="Tindall B."/>
            <person name="Beck B."/>
            <person name="McDermott T."/>
            <person name="Woyke T."/>
            <person name="Bristow J."/>
            <person name="Eisen J."/>
            <person name="Markowitz V."/>
            <person name="Hugenholtz P."/>
            <person name="Kyrpides N."/>
            <person name="Klenk H."/>
            <person name="Cheng J."/>
        </authorList>
    </citation>
    <scope>NUCLEOTIDE SEQUENCE [LARGE SCALE GENOMIC DNA]</scope>
    <source>
        <strain evidence="7">ATCC BAA-798 / YNP1</strain>
    </source>
</reference>